<dbReference type="Proteomes" id="UP001497602">
    <property type="component" value="Unassembled WGS sequence"/>
</dbReference>
<name>A0ABM9PIN3_9FLAO</name>
<protein>
    <submittedName>
        <fullName evidence="1">Uncharacterized protein</fullName>
    </submittedName>
</protein>
<gene>
    <name evidence="1" type="ORF">T190115A13A_160005</name>
</gene>
<comment type="caution">
    <text evidence="1">The sequence shown here is derived from an EMBL/GenBank/DDBJ whole genome shotgun (WGS) entry which is preliminary data.</text>
</comment>
<proteinExistence type="predicted"/>
<dbReference type="EMBL" id="CAXJRC010000007">
    <property type="protein sequence ID" value="CAL2105472.1"/>
    <property type="molecule type" value="Genomic_DNA"/>
</dbReference>
<reference evidence="1 2" key="1">
    <citation type="submission" date="2024-05" db="EMBL/GenBank/DDBJ databases">
        <authorList>
            <person name="Duchaud E."/>
        </authorList>
    </citation>
    <scope>NUCLEOTIDE SEQUENCE [LARGE SCALE GENOMIC DNA]</scope>
    <source>
        <strain evidence="1">Ena-SAMPLE-TAB-13-05-2024-13:56:06:370-140305</strain>
    </source>
</reference>
<sequence length="43" mass="5273">MSKSKEEILAETWIEEMREWNLSPDQMLEVIQFAKEKYKLLKE</sequence>
<evidence type="ECO:0000313" key="2">
    <source>
        <dbReference type="Proteomes" id="UP001497602"/>
    </source>
</evidence>
<evidence type="ECO:0000313" key="1">
    <source>
        <dbReference type="EMBL" id="CAL2105472.1"/>
    </source>
</evidence>
<organism evidence="1 2">
    <name type="scientific">Tenacibaculum vairaonense</name>
    <dbReference type="NCBI Taxonomy" id="3137860"/>
    <lineage>
        <taxon>Bacteria</taxon>
        <taxon>Pseudomonadati</taxon>
        <taxon>Bacteroidota</taxon>
        <taxon>Flavobacteriia</taxon>
        <taxon>Flavobacteriales</taxon>
        <taxon>Flavobacteriaceae</taxon>
        <taxon>Tenacibaculum</taxon>
    </lineage>
</organism>
<keyword evidence="2" id="KW-1185">Reference proteome</keyword>
<dbReference type="RefSeq" id="WP_348737298.1">
    <property type="nucleotide sequence ID" value="NZ_CAXJRC010000007.1"/>
</dbReference>
<accession>A0ABM9PIN3</accession>